<dbReference type="EMBL" id="GBXM01006986">
    <property type="protein sequence ID" value="JAI01592.1"/>
    <property type="molecule type" value="Transcribed_RNA"/>
</dbReference>
<sequence>MNPESQNDYFRTEIRIQSILFKSEQTVFHFRR</sequence>
<accession>A0A0E9XGL1</accession>
<evidence type="ECO:0000313" key="1">
    <source>
        <dbReference type="EMBL" id="JAI01592.1"/>
    </source>
</evidence>
<protein>
    <submittedName>
        <fullName evidence="1">Uncharacterized protein</fullName>
    </submittedName>
</protein>
<reference evidence="1" key="2">
    <citation type="journal article" date="2015" name="Fish Shellfish Immunol.">
        <title>Early steps in the European eel (Anguilla anguilla)-Vibrio vulnificus interaction in the gills: Role of the RtxA13 toxin.</title>
        <authorList>
            <person name="Callol A."/>
            <person name="Pajuelo D."/>
            <person name="Ebbesson L."/>
            <person name="Teles M."/>
            <person name="MacKenzie S."/>
            <person name="Amaro C."/>
        </authorList>
    </citation>
    <scope>NUCLEOTIDE SEQUENCE</scope>
</reference>
<organism evidence="1">
    <name type="scientific">Anguilla anguilla</name>
    <name type="common">European freshwater eel</name>
    <name type="synonym">Muraena anguilla</name>
    <dbReference type="NCBI Taxonomy" id="7936"/>
    <lineage>
        <taxon>Eukaryota</taxon>
        <taxon>Metazoa</taxon>
        <taxon>Chordata</taxon>
        <taxon>Craniata</taxon>
        <taxon>Vertebrata</taxon>
        <taxon>Euteleostomi</taxon>
        <taxon>Actinopterygii</taxon>
        <taxon>Neopterygii</taxon>
        <taxon>Teleostei</taxon>
        <taxon>Anguilliformes</taxon>
        <taxon>Anguillidae</taxon>
        <taxon>Anguilla</taxon>
    </lineage>
</organism>
<proteinExistence type="predicted"/>
<dbReference type="AlphaFoldDB" id="A0A0E9XGL1"/>
<name>A0A0E9XGL1_ANGAN</name>
<reference evidence="1" key="1">
    <citation type="submission" date="2014-11" db="EMBL/GenBank/DDBJ databases">
        <authorList>
            <person name="Amaro Gonzalez C."/>
        </authorList>
    </citation>
    <scope>NUCLEOTIDE SEQUENCE</scope>
</reference>